<gene>
    <name evidence="9" type="ORF">SAMN05421820_11730</name>
</gene>
<keyword evidence="4" id="KW-1134">Transmembrane beta strand</keyword>
<dbReference type="GO" id="GO:0015562">
    <property type="term" value="F:efflux transmembrane transporter activity"/>
    <property type="evidence" value="ECO:0007669"/>
    <property type="project" value="InterPro"/>
</dbReference>
<dbReference type="Pfam" id="PF02321">
    <property type="entry name" value="OEP"/>
    <property type="match status" value="2"/>
</dbReference>
<comment type="subcellular location">
    <subcellularLocation>
        <location evidence="1">Cell outer membrane</location>
    </subcellularLocation>
</comment>
<dbReference type="AlphaFoldDB" id="A0A1H0L2D2"/>
<comment type="similarity">
    <text evidence="2">Belongs to the outer membrane factor (OMF) (TC 1.B.17) family.</text>
</comment>
<dbReference type="GO" id="GO:0015288">
    <property type="term" value="F:porin activity"/>
    <property type="evidence" value="ECO:0007669"/>
    <property type="project" value="TreeGrafter"/>
</dbReference>
<keyword evidence="6" id="KW-0472">Membrane</keyword>
<name>A0A1H0L2D2_9SPHI</name>
<organism evidence="9 10">
    <name type="scientific">Pedobacter steynii</name>
    <dbReference type="NCBI Taxonomy" id="430522"/>
    <lineage>
        <taxon>Bacteria</taxon>
        <taxon>Pseudomonadati</taxon>
        <taxon>Bacteroidota</taxon>
        <taxon>Sphingobacteriia</taxon>
        <taxon>Sphingobacteriales</taxon>
        <taxon>Sphingobacteriaceae</taxon>
        <taxon>Pedobacter</taxon>
    </lineage>
</organism>
<evidence type="ECO:0000256" key="5">
    <source>
        <dbReference type="ARBA" id="ARBA00022692"/>
    </source>
</evidence>
<dbReference type="InterPro" id="IPR051906">
    <property type="entry name" value="TolC-like"/>
</dbReference>
<evidence type="ECO:0000256" key="7">
    <source>
        <dbReference type="ARBA" id="ARBA00023237"/>
    </source>
</evidence>
<evidence type="ECO:0000256" key="8">
    <source>
        <dbReference type="SAM" id="SignalP"/>
    </source>
</evidence>
<feature type="chain" id="PRO_5010161682" evidence="8">
    <location>
        <begin position="23"/>
        <end position="461"/>
    </location>
</feature>
<dbReference type="GO" id="GO:0009279">
    <property type="term" value="C:cell outer membrane"/>
    <property type="evidence" value="ECO:0007669"/>
    <property type="project" value="UniProtKB-SubCell"/>
</dbReference>
<evidence type="ECO:0000256" key="6">
    <source>
        <dbReference type="ARBA" id="ARBA00023136"/>
    </source>
</evidence>
<feature type="signal peptide" evidence="8">
    <location>
        <begin position="1"/>
        <end position="22"/>
    </location>
</feature>
<dbReference type="SUPFAM" id="SSF56954">
    <property type="entry name" value="Outer membrane efflux proteins (OEP)"/>
    <property type="match status" value="1"/>
</dbReference>
<sequence length="461" mass="51466">MKKFPLYLTGMLLMLYSVGAYSQGPKEGSLSYLWELMGNNYPMLTEKQARIEEFEYRKKELSTVALPQVQLQLQNSFGTFAGTNGAFFPIPGVFNVNGNVAEKPGVPGSTMNTFGSVLLDWKVSQFGKQQKMMEAAGYEIQEAQSNYEAARLSLRAKMTRTYLNLLYSQSGLSWADKNVLRVKEILDLSSSLAEAGLKPGADTALAAATYLQAMAQQEEWQGKYAAGQVNLKEFVPELNGELRLPLEVYRNIGLPDQSPDTVSTSHPFLQVLDKRFKYQQSQKKVLARKQMPSISLLAGLSARGTGINRDGRVHQNFASGFDNSAHNYLIGLGLSWNLTGLYIGSLEKKRARKQVDAAASQYQLQELQMNTALQAISSRISAQVKQVAKTKDALKKTLNAYDLYLSRYEAGLINLTDLLQIQALLQQVEKSNIEVCQELWSRLNTRAELSGDYSYLFNHLK</sequence>
<evidence type="ECO:0000256" key="4">
    <source>
        <dbReference type="ARBA" id="ARBA00022452"/>
    </source>
</evidence>
<keyword evidence="7" id="KW-0998">Cell outer membrane</keyword>
<reference evidence="10" key="1">
    <citation type="submission" date="2016-10" db="EMBL/GenBank/DDBJ databases">
        <authorList>
            <person name="Varghese N."/>
            <person name="Submissions S."/>
        </authorList>
    </citation>
    <scope>NUCLEOTIDE SEQUENCE [LARGE SCALE GENOMIC DNA]</scope>
    <source>
        <strain evidence="10">DSM 19110</strain>
    </source>
</reference>
<proteinExistence type="inferred from homology"/>
<keyword evidence="10" id="KW-1185">Reference proteome</keyword>
<evidence type="ECO:0000313" key="9">
    <source>
        <dbReference type="EMBL" id="SDO62202.1"/>
    </source>
</evidence>
<dbReference type="EMBL" id="FNGY01000017">
    <property type="protein sequence ID" value="SDO62202.1"/>
    <property type="molecule type" value="Genomic_DNA"/>
</dbReference>
<keyword evidence="3" id="KW-0813">Transport</keyword>
<evidence type="ECO:0000256" key="1">
    <source>
        <dbReference type="ARBA" id="ARBA00004442"/>
    </source>
</evidence>
<keyword evidence="5" id="KW-0812">Transmembrane</keyword>
<evidence type="ECO:0000256" key="2">
    <source>
        <dbReference type="ARBA" id="ARBA00007613"/>
    </source>
</evidence>
<dbReference type="InterPro" id="IPR003423">
    <property type="entry name" value="OMP_efflux"/>
</dbReference>
<dbReference type="Gene3D" id="1.20.1600.10">
    <property type="entry name" value="Outer membrane efflux proteins (OEP)"/>
    <property type="match status" value="1"/>
</dbReference>
<dbReference type="GO" id="GO:1990281">
    <property type="term" value="C:efflux pump complex"/>
    <property type="evidence" value="ECO:0007669"/>
    <property type="project" value="TreeGrafter"/>
</dbReference>
<dbReference type="Proteomes" id="UP000183200">
    <property type="component" value="Unassembled WGS sequence"/>
</dbReference>
<evidence type="ECO:0000313" key="10">
    <source>
        <dbReference type="Proteomes" id="UP000183200"/>
    </source>
</evidence>
<protein>
    <submittedName>
        <fullName evidence="9">Outer membrane protein TolC</fullName>
    </submittedName>
</protein>
<dbReference type="PANTHER" id="PTHR30026">
    <property type="entry name" value="OUTER MEMBRANE PROTEIN TOLC"/>
    <property type="match status" value="1"/>
</dbReference>
<dbReference type="PANTHER" id="PTHR30026:SF21">
    <property type="entry name" value="SLR1270 PROTEIN"/>
    <property type="match status" value="1"/>
</dbReference>
<keyword evidence="8" id="KW-0732">Signal</keyword>
<evidence type="ECO:0000256" key="3">
    <source>
        <dbReference type="ARBA" id="ARBA00022448"/>
    </source>
</evidence>
<accession>A0A1H0L2D2</accession>